<evidence type="ECO:0000256" key="11">
    <source>
        <dbReference type="ARBA" id="ARBA00022842"/>
    </source>
</evidence>
<proteinExistence type="inferred from homology"/>
<evidence type="ECO:0000256" key="14">
    <source>
        <dbReference type="ARBA" id="ARBA00025228"/>
    </source>
</evidence>
<feature type="transmembrane region" description="Helical" evidence="19">
    <location>
        <begin position="145"/>
        <end position="167"/>
    </location>
</feature>
<feature type="transmembrane region" description="Helical" evidence="19">
    <location>
        <begin position="40"/>
        <end position="58"/>
    </location>
</feature>
<evidence type="ECO:0000256" key="17">
    <source>
        <dbReference type="ARBA" id="ARBA00048623"/>
    </source>
</evidence>
<dbReference type="RefSeq" id="WP_261518662.1">
    <property type="nucleotide sequence ID" value="NZ_JAODNW010000001.1"/>
</dbReference>
<evidence type="ECO:0000313" key="20">
    <source>
        <dbReference type="EMBL" id="MFC0207854.1"/>
    </source>
</evidence>
<comment type="catalytic activity">
    <reaction evidence="18 19">
        <text>alpha-ribazole 5'-phosphate + adenosylcob(III)inamide-GDP = adenosylcob(III)alamin 5'-phosphate + GMP + H(+)</text>
        <dbReference type="Rhea" id="RHEA:23560"/>
        <dbReference type="ChEBI" id="CHEBI:15378"/>
        <dbReference type="ChEBI" id="CHEBI:57918"/>
        <dbReference type="ChEBI" id="CHEBI:58115"/>
        <dbReference type="ChEBI" id="CHEBI:60487"/>
        <dbReference type="ChEBI" id="CHEBI:60493"/>
        <dbReference type="EC" id="2.7.8.26"/>
    </reaction>
</comment>
<dbReference type="NCBIfam" id="TIGR00317">
    <property type="entry name" value="cobS"/>
    <property type="match status" value="1"/>
</dbReference>
<keyword evidence="12 19" id="KW-1133">Transmembrane helix</keyword>
<dbReference type="PANTHER" id="PTHR34148:SF1">
    <property type="entry name" value="ADENOSYLCOBINAMIDE-GDP RIBAZOLETRANSFERASE"/>
    <property type="match status" value="1"/>
</dbReference>
<evidence type="ECO:0000256" key="10">
    <source>
        <dbReference type="ARBA" id="ARBA00022692"/>
    </source>
</evidence>
<comment type="pathway">
    <text evidence="3 19">Cofactor biosynthesis; adenosylcobalamin biosynthesis; adenosylcobalamin from cob(II)yrinate a,c-diamide: step 7/7.</text>
</comment>
<feature type="transmembrane region" description="Helical" evidence="19">
    <location>
        <begin position="187"/>
        <end position="220"/>
    </location>
</feature>
<keyword evidence="7 19" id="KW-1003">Cell membrane</keyword>
<evidence type="ECO:0000256" key="7">
    <source>
        <dbReference type="ARBA" id="ARBA00022475"/>
    </source>
</evidence>
<comment type="cofactor">
    <cofactor evidence="1 19">
        <name>Mg(2+)</name>
        <dbReference type="ChEBI" id="CHEBI:18420"/>
    </cofactor>
</comment>
<evidence type="ECO:0000256" key="19">
    <source>
        <dbReference type="HAMAP-Rule" id="MF_00719"/>
    </source>
</evidence>
<evidence type="ECO:0000256" key="4">
    <source>
        <dbReference type="ARBA" id="ARBA00010561"/>
    </source>
</evidence>
<evidence type="ECO:0000313" key="21">
    <source>
        <dbReference type="Proteomes" id="UP001589755"/>
    </source>
</evidence>
<evidence type="ECO:0000256" key="8">
    <source>
        <dbReference type="ARBA" id="ARBA00022573"/>
    </source>
</evidence>
<evidence type="ECO:0000256" key="18">
    <source>
        <dbReference type="ARBA" id="ARBA00049504"/>
    </source>
</evidence>
<keyword evidence="8 19" id="KW-0169">Cobalamin biosynthesis</keyword>
<evidence type="ECO:0000256" key="13">
    <source>
        <dbReference type="ARBA" id="ARBA00023136"/>
    </source>
</evidence>
<keyword evidence="9 19" id="KW-0808">Transferase</keyword>
<feature type="transmembrane region" description="Helical" evidence="19">
    <location>
        <begin position="65"/>
        <end position="85"/>
    </location>
</feature>
<keyword evidence="10 19" id="KW-0812">Transmembrane</keyword>
<feature type="transmembrane region" description="Helical" evidence="19">
    <location>
        <begin position="115"/>
        <end position="133"/>
    </location>
</feature>
<reference evidence="20 21" key="1">
    <citation type="submission" date="2024-09" db="EMBL/GenBank/DDBJ databases">
        <authorList>
            <person name="Sun Q."/>
            <person name="Mori K."/>
        </authorList>
    </citation>
    <scope>NUCLEOTIDE SEQUENCE [LARGE SCALE GENOMIC DNA]</scope>
    <source>
        <strain evidence="20 21">CCM 8543</strain>
    </source>
</reference>
<accession>A0ABV6D5C6</accession>
<name>A0ABV6D5C6_9HYPH</name>
<evidence type="ECO:0000256" key="15">
    <source>
        <dbReference type="ARBA" id="ARBA00032605"/>
    </source>
</evidence>
<evidence type="ECO:0000256" key="2">
    <source>
        <dbReference type="ARBA" id="ARBA00004651"/>
    </source>
</evidence>
<sequence>MTDSEALRARRLGGEVLAAIGFYTRLPVPAPAVSFAAAQWAAPLAGAVVGLVSGLVLAGASWLGIPAVVAAAMALGVAMLVTGGLHEDGLADVADGFGGGRNREEKLAIMRDSRVGTFGVLALLVAVLVRWAALTALAGAGAWAALLALVAAHAASRALLPLFMVLVPPARTDGLSAGTGRIGRATALGALAVGGLALAACGPGLALSAAVLLGVWFLALARLCRRQIGGQTGDVLGTLQQGGEAAVLIAASATFT</sequence>
<keyword evidence="21" id="KW-1185">Reference proteome</keyword>
<comment type="similarity">
    <text evidence="4 19">Belongs to the CobS family.</text>
</comment>
<dbReference type="Proteomes" id="UP001589755">
    <property type="component" value="Unassembled WGS sequence"/>
</dbReference>
<comment type="caution">
    <text evidence="20">The sequence shown here is derived from an EMBL/GenBank/DDBJ whole genome shotgun (WGS) entry which is preliminary data.</text>
</comment>
<evidence type="ECO:0000256" key="5">
    <source>
        <dbReference type="ARBA" id="ARBA00013200"/>
    </source>
</evidence>
<evidence type="ECO:0000256" key="9">
    <source>
        <dbReference type="ARBA" id="ARBA00022679"/>
    </source>
</evidence>
<comment type="function">
    <text evidence="14 19">Joins adenosylcobinamide-GDP and alpha-ribazole to generate adenosylcobalamin (Ado-cobalamin). Also synthesizes adenosylcobalamin 5'-phosphate from adenosylcobinamide-GDP and alpha-ribazole 5'-phosphate.</text>
</comment>
<keyword evidence="13 19" id="KW-0472">Membrane</keyword>
<gene>
    <name evidence="19 20" type="primary">cobS</name>
    <name evidence="20" type="ORF">ACFFJ2_05505</name>
</gene>
<dbReference type="EC" id="2.7.8.26" evidence="5 19"/>
<dbReference type="HAMAP" id="MF_00719">
    <property type="entry name" value="CobS"/>
    <property type="match status" value="1"/>
</dbReference>
<evidence type="ECO:0000256" key="16">
    <source>
        <dbReference type="ARBA" id="ARBA00032853"/>
    </source>
</evidence>
<dbReference type="Pfam" id="PF02654">
    <property type="entry name" value="CobS"/>
    <property type="match status" value="1"/>
</dbReference>
<dbReference type="EMBL" id="JBHLXD010000006">
    <property type="protein sequence ID" value="MFC0207854.1"/>
    <property type="molecule type" value="Genomic_DNA"/>
</dbReference>
<evidence type="ECO:0000256" key="1">
    <source>
        <dbReference type="ARBA" id="ARBA00001946"/>
    </source>
</evidence>
<evidence type="ECO:0000256" key="3">
    <source>
        <dbReference type="ARBA" id="ARBA00004663"/>
    </source>
</evidence>
<dbReference type="InterPro" id="IPR003805">
    <property type="entry name" value="CobS"/>
</dbReference>
<comment type="subcellular location">
    <subcellularLocation>
        <location evidence="2 19">Cell membrane</location>
        <topology evidence="2 19">Multi-pass membrane protein</topology>
    </subcellularLocation>
</comment>
<comment type="catalytic activity">
    <reaction evidence="17 19">
        <text>alpha-ribazole + adenosylcob(III)inamide-GDP = adenosylcob(III)alamin + GMP + H(+)</text>
        <dbReference type="Rhea" id="RHEA:16049"/>
        <dbReference type="ChEBI" id="CHEBI:10329"/>
        <dbReference type="ChEBI" id="CHEBI:15378"/>
        <dbReference type="ChEBI" id="CHEBI:18408"/>
        <dbReference type="ChEBI" id="CHEBI:58115"/>
        <dbReference type="ChEBI" id="CHEBI:60487"/>
        <dbReference type="EC" id="2.7.8.26"/>
    </reaction>
</comment>
<evidence type="ECO:0000256" key="12">
    <source>
        <dbReference type="ARBA" id="ARBA00022989"/>
    </source>
</evidence>
<dbReference type="PANTHER" id="PTHR34148">
    <property type="entry name" value="ADENOSYLCOBINAMIDE-GDP RIBAZOLETRANSFERASE"/>
    <property type="match status" value="1"/>
</dbReference>
<evidence type="ECO:0000256" key="6">
    <source>
        <dbReference type="ARBA" id="ARBA00015850"/>
    </source>
</evidence>
<protein>
    <recommendedName>
        <fullName evidence="6 19">Adenosylcobinamide-GDP ribazoletransferase</fullName>
        <ecNumber evidence="5 19">2.7.8.26</ecNumber>
    </recommendedName>
    <alternativeName>
        <fullName evidence="16 19">Cobalamin synthase</fullName>
    </alternativeName>
    <alternativeName>
        <fullName evidence="15 19">Cobalamin-5'-phosphate synthase</fullName>
    </alternativeName>
</protein>
<organism evidence="20 21">
    <name type="scientific">Chelativorans intermedius</name>
    <dbReference type="NCBI Taxonomy" id="515947"/>
    <lineage>
        <taxon>Bacteria</taxon>
        <taxon>Pseudomonadati</taxon>
        <taxon>Pseudomonadota</taxon>
        <taxon>Alphaproteobacteria</taxon>
        <taxon>Hyphomicrobiales</taxon>
        <taxon>Phyllobacteriaceae</taxon>
        <taxon>Chelativorans</taxon>
    </lineage>
</organism>
<keyword evidence="11 19" id="KW-0460">Magnesium</keyword>
<dbReference type="GO" id="GO:0051073">
    <property type="term" value="F:adenosylcobinamide-GDP ribazoletransferase activity"/>
    <property type="evidence" value="ECO:0007669"/>
    <property type="project" value="UniProtKB-EC"/>
</dbReference>